<dbReference type="RefSeq" id="WP_078683309.1">
    <property type="nucleotide sequence ID" value="NZ_JBHSNQ010000193.1"/>
</dbReference>
<keyword evidence="4" id="KW-1185">Reference proteome</keyword>
<name>A0ABW0RH37_9BACL</name>
<dbReference type="Pfam" id="PF26468">
    <property type="entry name" value="GIY_YIG_3"/>
    <property type="match status" value="1"/>
</dbReference>
<dbReference type="EMBL" id="JBHSNQ010000193">
    <property type="protein sequence ID" value="MFC5543263.1"/>
    <property type="molecule type" value="Genomic_DNA"/>
</dbReference>
<sequence length="463" mass="53847">MKIALISCTSRKKSYKCQAKDLYSESSRFQLAFSFAKLIADKIFILSAKYGLIPENMIIEPYNETLKDKSTQERRAWAEMVLNELRKVSDLEHDEFIVLAGEVYHENLLPHMNHFWLPLKGKRQGEWIPELERLIKLEKESDKTKVLHMLFNSLPRLDWSIINSIPYKNGIYIMFEKGENYHGMDRIVRVGTHRGQDRLLQRLRDHFVKEDADGSIFRKNIGRAFLKMASDPYLQVWEIDMHNSENERNYGHLINEGLETELEAKISRYLRDNITFVCFPVDKEAERLRLEEGIIASLNRHSSFGPSSNWLGLHSPVPEIANSGLWNRQGLLGQPLSDEELERVVWLARFGNDSYRNNTGHRARVQRAKDSVRVAVEATGSQGKTADDVRQYIEKLLQEAKLRGEDYIDLVSGDIHKQMGMKNRMPQICRIMYEKMMPGDEVLHTTPSGYSSTIKIRYDLRNR</sequence>
<dbReference type="Proteomes" id="UP001595978">
    <property type="component" value="Unassembled WGS sequence"/>
</dbReference>
<dbReference type="Pfam" id="PF21818">
    <property type="entry name" value="DUF6884"/>
    <property type="match status" value="1"/>
</dbReference>
<evidence type="ECO:0000313" key="3">
    <source>
        <dbReference type="EMBL" id="MFC5543263.1"/>
    </source>
</evidence>
<dbReference type="InterPro" id="IPR058782">
    <property type="entry name" value="GIY_YIG_3"/>
</dbReference>
<protein>
    <submittedName>
        <fullName evidence="3">DUF6884 domain-containing protein</fullName>
    </submittedName>
</protein>
<gene>
    <name evidence="3" type="ORF">ACFPOH_16250</name>
</gene>
<proteinExistence type="predicted"/>
<feature type="domain" description="GIY-YIG" evidence="2">
    <location>
        <begin position="168"/>
        <end position="330"/>
    </location>
</feature>
<organism evidence="3 4">
    <name type="scientific">Ureibacillus suwonensis</name>
    <dbReference type="NCBI Taxonomy" id="313007"/>
    <lineage>
        <taxon>Bacteria</taxon>
        <taxon>Bacillati</taxon>
        <taxon>Bacillota</taxon>
        <taxon>Bacilli</taxon>
        <taxon>Bacillales</taxon>
        <taxon>Caryophanaceae</taxon>
        <taxon>Ureibacillus</taxon>
    </lineage>
</organism>
<feature type="domain" description="DUF6884" evidence="1">
    <location>
        <begin position="3"/>
        <end position="131"/>
    </location>
</feature>
<accession>A0ABW0RH37</accession>
<evidence type="ECO:0000259" key="1">
    <source>
        <dbReference type="Pfam" id="PF21818"/>
    </source>
</evidence>
<reference evidence="4" key="1">
    <citation type="journal article" date="2019" name="Int. J. Syst. Evol. Microbiol.">
        <title>The Global Catalogue of Microorganisms (GCM) 10K type strain sequencing project: providing services to taxonomists for standard genome sequencing and annotation.</title>
        <authorList>
            <consortium name="The Broad Institute Genomics Platform"/>
            <consortium name="The Broad Institute Genome Sequencing Center for Infectious Disease"/>
            <person name="Wu L."/>
            <person name="Ma J."/>
        </authorList>
    </citation>
    <scope>NUCLEOTIDE SEQUENCE [LARGE SCALE GENOMIC DNA]</scope>
    <source>
        <strain evidence="4">CCUG 56331</strain>
    </source>
</reference>
<evidence type="ECO:0000259" key="2">
    <source>
        <dbReference type="Pfam" id="PF26468"/>
    </source>
</evidence>
<evidence type="ECO:0000313" key="4">
    <source>
        <dbReference type="Proteomes" id="UP001595978"/>
    </source>
</evidence>
<dbReference type="InterPro" id="IPR049251">
    <property type="entry name" value="DUF6884"/>
</dbReference>
<comment type="caution">
    <text evidence="3">The sequence shown here is derived from an EMBL/GenBank/DDBJ whole genome shotgun (WGS) entry which is preliminary data.</text>
</comment>